<feature type="transmembrane region" description="Helical" evidence="1">
    <location>
        <begin position="238"/>
        <end position="261"/>
    </location>
</feature>
<keyword evidence="1" id="KW-1133">Transmembrane helix</keyword>
<dbReference type="OrthoDB" id="8703329at2"/>
<protein>
    <recommendedName>
        <fullName evidence="4">YihY/virulence factor BrkB family protein</fullName>
    </recommendedName>
</protein>
<gene>
    <name evidence="2" type="ORF">F7Q92_05820</name>
</gene>
<dbReference type="RefSeq" id="WP_151123242.1">
    <property type="nucleotide sequence ID" value="NZ_CP088082.1"/>
</dbReference>
<sequence length="309" mass="33486">MSLTLHIAGDLPAVPRMGWFGQMGRALRRMAQWRLLLAWWLVLTVPAVVVGLPVWQALSRQLDHSLLAPALARGIDPSLLAEALGQVFLAPSLVPVPVLGAFGVVWALLFTPWLTAMAGVAARQPAPLRWNELLRAGLADYGRMGRALVWGLVLLVLAMAVGNGLTHLAERRGEHMVLESDALFWERLAQGLTWLLALLALASAEAGRALLVLEPRRRSAVLAWWRGLRSLLRDRARVLGLFLGLSLLAALGLTLCTGLRWRLAGSLPTGGLALAWLLGQLGLLLLVWVRCARLCAVVDAGRMAGRPQA</sequence>
<comment type="caution">
    <text evidence="2">The sequence shown here is derived from an EMBL/GenBank/DDBJ whole genome shotgun (WGS) entry which is preliminary data.</text>
</comment>
<dbReference type="EMBL" id="VZPB01000009">
    <property type="protein sequence ID" value="KAB0583987.1"/>
    <property type="molecule type" value="Genomic_DNA"/>
</dbReference>
<name>A0A643FEC5_IDEDE</name>
<feature type="transmembrane region" description="Helical" evidence="1">
    <location>
        <begin position="273"/>
        <end position="296"/>
    </location>
</feature>
<feature type="transmembrane region" description="Helical" evidence="1">
    <location>
        <begin position="35"/>
        <end position="55"/>
    </location>
</feature>
<dbReference type="AlphaFoldDB" id="A0A643FEC5"/>
<feature type="transmembrane region" description="Helical" evidence="1">
    <location>
        <begin position="98"/>
        <end position="122"/>
    </location>
</feature>
<organism evidence="2 3">
    <name type="scientific">Ideonella dechloratans</name>
    <dbReference type="NCBI Taxonomy" id="36863"/>
    <lineage>
        <taxon>Bacteria</taxon>
        <taxon>Pseudomonadati</taxon>
        <taxon>Pseudomonadota</taxon>
        <taxon>Betaproteobacteria</taxon>
        <taxon>Burkholderiales</taxon>
        <taxon>Sphaerotilaceae</taxon>
        <taxon>Ideonella</taxon>
    </lineage>
</organism>
<accession>A0A643FEC5</accession>
<evidence type="ECO:0000313" key="2">
    <source>
        <dbReference type="EMBL" id="KAB0583987.1"/>
    </source>
</evidence>
<keyword evidence="1" id="KW-0812">Transmembrane</keyword>
<proteinExistence type="predicted"/>
<keyword evidence="1" id="KW-0472">Membrane</keyword>
<evidence type="ECO:0000313" key="3">
    <source>
        <dbReference type="Proteomes" id="UP000430120"/>
    </source>
</evidence>
<reference evidence="2 3" key="1">
    <citation type="submission" date="2019-09" db="EMBL/GenBank/DDBJ databases">
        <title>Draft genome sequences of 48 bacterial type strains from the CCUG.</title>
        <authorList>
            <person name="Tunovic T."/>
            <person name="Pineiro-Iglesias B."/>
            <person name="Unosson C."/>
            <person name="Inganas E."/>
            <person name="Ohlen M."/>
            <person name="Cardew S."/>
            <person name="Jensie-Markopoulos S."/>
            <person name="Salva-Serra F."/>
            <person name="Jaen-Luchoro D."/>
            <person name="Karlsson R."/>
            <person name="Svensson-Stadler L."/>
            <person name="Chun J."/>
            <person name="Moore E."/>
        </authorList>
    </citation>
    <scope>NUCLEOTIDE SEQUENCE [LARGE SCALE GENOMIC DNA]</scope>
    <source>
        <strain evidence="2 3">CCUG 30977</strain>
    </source>
</reference>
<feature type="transmembrane region" description="Helical" evidence="1">
    <location>
        <begin position="147"/>
        <end position="168"/>
    </location>
</feature>
<evidence type="ECO:0000256" key="1">
    <source>
        <dbReference type="SAM" id="Phobius"/>
    </source>
</evidence>
<keyword evidence="3" id="KW-1185">Reference proteome</keyword>
<feature type="transmembrane region" description="Helical" evidence="1">
    <location>
        <begin position="188"/>
        <end position="211"/>
    </location>
</feature>
<evidence type="ECO:0008006" key="4">
    <source>
        <dbReference type="Google" id="ProtNLM"/>
    </source>
</evidence>
<dbReference type="Proteomes" id="UP000430120">
    <property type="component" value="Unassembled WGS sequence"/>
</dbReference>